<dbReference type="AlphaFoldDB" id="A0A1X7HNG4"/>
<sequence length="213" mass="23370">MFVVSEEERSAIRQAFEAGGEWAAVAELRRYFPLQRNEDALSAVRAIVRWPSEASLSNRNTRRKSDPPSPRANARHEPTAPETTMIDPAKTLGRNADRVGSWQWTPATYEAVAVDPAGGEGVITIMLSGEVCGAFGVDQRVADDQAAIWVITHLLTGQRLPREFLTREAATACVEKLQGLRCWNSGDAAAMLSHPDTQFAQRILLAAPDSRET</sequence>
<name>A0A1X7HNG4_9PROT</name>
<feature type="region of interest" description="Disordered" evidence="1">
    <location>
        <begin position="56"/>
        <end position="92"/>
    </location>
</feature>
<reference evidence="2 3" key="1">
    <citation type="submission" date="2017-04" db="EMBL/GenBank/DDBJ databases">
        <authorList>
            <person name="Afonso C.L."/>
            <person name="Miller P.J."/>
            <person name="Scott M.A."/>
            <person name="Spackman E."/>
            <person name="Goraichik I."/>
            <person name="Dimitrov K.M."/>
            <person name="Suarez D.L."/>
            <person name="Swayne D.E."/>
        </authorList>
    </citation>
    <scope>NUCLEOTIDE SEQUENCE [LARGE SCALE GENOMIC DNA]</scope>
    <source>
        <strain evidence="2 3">A2P</strain>
    </source>
</reference>
<evidence type="ECO:0000313" key="3">
    <source>
        <dbReference type="Proteomes" id="UP000192936"/>
    </source>
</evidence>
<organism evidence="2 3">
    <name type="scientific">Azospirillum oryzae</name>
    <dbReference type="NCBI Taxonomy" id="286727"/>
    <lineage>
        <taxon>Bacteria</taxon>
        <taxon>Pseudomonadati</taxon>
        <taxon>Pseudomonadota</taxon>
        <taxon>Alphaproteobacteria</taxon>
        <taxon>Rhodospirillales</taxon>
        <taxon>Azospirillaceae</taxon>
        <taxon>Azospirillum</taxon>
    </lineage>
</organism>
<protein>
    <submittedName>
        <fullName evidence="2">Uncharacterized protein</fullName>
    </submittedName>
</protein>
<dbReference type="RefSeq" id="WP_085091675.1">
    <property type="nucleotide sequence ID" value="NZ_FXAK01000009.1"/>
</dbReference>
<dbReference type="OrthoDB" id="7307774at2"/>
<accession>A0A1X7HNG4</accession>
<proteinExistence type="predicted"/>
<gene>
    <name evidence="2" type="ORF">SAMN02982917_6905</name>
</gene>
<evidence type="ECO:0000256" key="1">
    <source>
        <dbReference type="SAM" id="MobiDB-lite"/>
    </source>
</evidence>
<dbReference type="Proteomes" id="UP000192936">
    <property type="component" value="Unassembled WGS sequence"/>
</dbReference>
<evidence type="ECO:0000313" key="2">
    <source>
        <dbReference type="EMBL" id="SMF89945.1"/>
    </source>
</evidence>
<dbReference type="EMBL" id="FXAK01000009">
    <property type="protein sequence ID" value="SMF89945.1"/>
    <property type="molecule type" value="Genomic_DNA"/>
</dbReference>
<dbReference type="STRING" id="286727.SAMN02982917_6905"/>